<comment type="similarity">
    <text evidence="7">Belongs to the CmpA/NrtA family.</text>
</comment>
<protein>
    <submittedName>
        <fullName evidence="8">ABC transporter substrate-binding protein</fullName>
    </submittedName>
</protein>
<evidence type="ECO:0000256" key="6">
    <source>
        <dbReference type="ARBA" id="ARBA00023136"/>
    </source>
</evidence>
<dbReference type="InterPro" id="IPR044527">
    <property type="entry name" value="NrtA/CpmA_ABC-bd_dom"/>
</dbReference>
<dbReference type="PROSITE" id="PS51318">
    <property type="entry name" value="TAT"/>
    <property type="match status" value="1"/>
</dbReference>
<dbReference type="InterPro" id="IPR006311">
    <property type="entry name" value="TAT_signal"/>
</dbReference>
<keyword evidence="9" id="KW-1185">Reference proteome</keyword>
<evidence type="ECO:0000256" key="3">
    <source>
        <dbReference type="ARBA" id="ARBA00022475"/>
    </source>
</evidence>
<dbReference type="RefSeq" id="WP_231044707.1">
    <property type="nucleotide sequence ID" value="NZ_CP106881.1"/>
</dbReference>
<gene>
    <name evidence="8" type="ORF">M9799_15155</name>
</gene>
<name>A0ABY6G903_9BURK</name>
<keyword evidence="5" id="KW-0732">Signal</keyword>
<evidence type="ECO:0000313" key="8">
    <source>
        <dbReference type="EMBL" id="UYG51381.1"/>
    </source>
</evidence>
<evidence type="ECO:0000313" key="9">
    <source>
        <dbReference type="Proteomes" id="UP001162800"/>
    </source>
</evidence>
<evidence type="ECO:0000256" key="7">
    <source>
        <dbReference type="ARBA" id="ARBA00024031"/>
    </source>
</evidence>
<dbReference type="PANTHER" id="PTHR30024:SF7">
    <property type="entry name" value="NITRATE_NITRITE BINDING PROTEIN NRTA"/>
    <property type="match status" value="1"/>
</dbReference>
<dbReference type="Gene3D" id="3.40.190.10">
    <property type="entry name" value="Periplasmic binding protein-like II"/>
    <property type="match status" value="2"/>
</dbReference>
<keyword evidence="2" id="KW-0813">Transport</keyword>
<accession>A0ABY6G903</accession>
<dbReference type="SUPFAM" id="SSF53850">
    <property type="entry name" value="Periplasmic binding protein-like II"/>
    <property type="match status" value="1"/>
</dbReference>
<dbReference type="Proteomes" id="UP001162800">
    <property type="component" value="Chromosome"/>
</dbReference>
<dbReference type="CDD" id="cd13553">
    <property type="entry name" value="PBP2_NrtA_CpmA_like"/>
    <property type="match status" value="1"/>
</dbReference>
<organism evidence="8 9">
    <name type="scientific">Comamonas endophytica</name>
    <dbReference type="NCBI Taxonomy" id="2949090"/>
    <lineage>
        <taxon>Bacteria</taxon>
        <taxon>Pseudomonadati</taxon>
        <taxon>Pseudomonadota</taxon>
        <taxon>Betaproteobacteria</taxon>
        <taxon>Burkholderiales</taxon>
        <taxon>Comamonadaceae</taxon>
        <taxon>Comamonas</taxon>
    </lineage>
</organism>
<comment type="subcellular location">
    <subcellularLocation>
        <location evidence="1">Endomembrane system</location>
    </subcellularLocation>
</comment>
<dbReference type="EMBL" id="CP106881">
    <property type="protein sequence ID" value="UYG51381.1"/>
    <property type="molecule type" value="Genomic_DNA"/>
</dbReference>
<evidence type="ECO:0000256" key="4">
    <source>
        <dbReference type="ARBA" id="ARBA00022519"/>
    </source>
</evidence>
<dbReference type="PANTHER" id="PTHR30024">
    <property type="entry name" value="ALIPHATIC SULFONATES-BINDING PROTEIN-RELATED"/>
    <property type="match status" value="1"/>
</dbReference>
<keyword evidence="3" id="KW-1003">Cell membrane</keyword>
<proteinExistence type="inferred from homology"/>
<keyword evidence="6" id="KW-0472">Membrane</keyword>
<evidence type="ECO:0000256" key="2">
    <source>
        <dbReference type="ARBA" id="ARBA00022448"/>
    </source>
</evidence>
<sequence>MPDLMKAGLQRRTVLQAATVGAAGISPALRALVHAQGSDAPEKKEVKIGFIPLTDCASVVMASVLGIDQKYGVKIIPTKEASWAGVRDKLVNGELDCAHVLYGLVYGVHLGIGGPKKDMAVLMNLNNNGQAITLAKKLADKGAVNGAGLARLMASEKREYTFAQTFPTGTHAMWLYYWLAANGINPMKEAKVITVPPPQMVANMRVGNMDGFCVGEPWNHRAIMDGIGVTAATTQEIWKDHPEKVLGCTAEFADKYPNTARAVTAAILEAGRWIDASMANKSRMAETIAAKSYVNTSVDAINQRILGRYQNGMGKTWDDPDHMKFYNEGAVNFPYLSDGMWFLTQHKRWGLLKDHPDYLAVAKSINRIELYKQAATASKTPLPKGDLRSSKLIDGVVWDGTQPQRYADGFKIKA</sequence>
<dbReference type="Pfam" id="PF13379">
    <property type="entry name" value="NMT1_2"/>
    <property type="match status" value="1"/>
</dbReference>
<reference evidence="8" key="1">
    <citation type="submission" date="2022-09" db="EMBL/GenBank/DDBJ databases">
        <title>The complete genome of Acidovorax sp. 5MLIR.</title>
        <authorList>
            <person name="Liu L."/>
            <person name="Yue J."/>
            <person name="Yang F."/>
            <person name="Yuan J."/>
            <person name="Li L."/>
        </authorList>
    </citation>
    <scope>NUCLEOTIDE SEQUENCE</scope>
    <source>
        <strain evidence="8">5MLIR</strain>
    </source>
</reference>
<evidence type="ECO:0000256" key="1">
    <source>
        <dbReference type="ARBA" id="ARBA00004308"/>
    </source>
</evidence>
<evidence type="ECO:0000256" key="5">
    <source>
        <dbReference type="ARBA" id="ARBA00022729"/>
    </source>
</evidence>
<keyword evidence="4" id="KW-0997">Cell inner membrane</keyword>